<dbReference type="GO" id="GO:0005829">
    <property type="term" value="C:cytosol"/>
    <property type="evidence" value="ECO:0007669"/>
    <property type="project" value="TreeGrafter"/>
</dbReference>
<dbReference type="FunCoup" id="A0A024G9K3">
    <property type="interactions" value="170"/>
</dbReference>
<dbReference type="GO" id="GO:0035303">
    <property type="term" value="P:regulation of dephosphorylation"/>
    <property type="evidence" value="ECO:0007669"/>
    <property type="project" value="TreeGrafter"/>
</dbReference>
<dbReference type="PANTHER" id="PTHR10933:SF9">
    <property type="entry name" value="IMMUNOGLOBULIN-BINDING PROTEIN 1"/>
    <property type="match status" value="1"/>
</dbReference>
<dbReference type="Proteomes" id="UP000053237">
    <property type="component" value="Unassembled WGS sequence"/>
</dbReference>
<dbReference type="GO" id="GO:0009966">
    <property type="term" value="P:regulation of signal transduction"/>
    <property type="evidence" value="ECO:0007669"/>
    <property type="project" value="InterPro"/>
</dbReference>
<feature type="compositionally biased region" description="Basic and acidic residues" evidence="1">
    <location>
        <begin position="283"/>
        <end position="293"/>
    </location>
</feature>
<evidence type="ECO:0008006" key="4">
    <source>
        <dbReference type="Google" id="ProtNLM"/>
    </source>
</evidence>
<protein>
    <recommendedName>
        <fullName evidence="4">TAP42-like protein</fullName>
    </recommendedName>
</protein>
<dbReference type="AlphaFoldDB" id="A0A024G9K3"/>
<dbReference type="InterPro" id="IPR038511">
    <property type="entry name" value="TAP42/TAP46-like_sf"/>
</dbReference>
<keyword evidence="3" id="KW-1185">Reference proteome</keyword>
<dbReference type="Pfam" id="PF04177">
    <property type="entry name" value="TAP42"/>
    <property type="match status" value="1"/>
</dbReference>
<reference evidence="2 3" key="1">
    <citation type="submission" date="2012-05" db="EMBL/GenBank/DDBJ databases">
        <title>Recombination and specialization in a pathogen metapopulation.</title>
        <authorList>
            <person name="Gardiner A."/>
            <person name="Kemen E."/>
            <person name="Schultz-Larsen T."/>
            <person name="MacLean D."/>
            <person name="Van Oosterhout C."/>
            <person name="Jones J.D.G."/>
        </authorList>
    </citation>
    <scope>NUCLEOTIDE SEQUENCE [LARGE SCALE GENOMIC DNA]</scope>
    <source>
        <strain evidence="2 3">Ac Nc2</strain>
    </source>
</reference>
<dbReference type="InterPro" id="IPR007304">
    <property type="entry name" value="TAP46-like"/>
</dbReference>
<evidence type="ECO:0000313" key="3">
    <source>
        <dbReference type="Proteomes" id="UP000053237"/>
    </source>
</evidence>
<dbReference type="GO" id="GO:0051721">
    <property type="term" value="F:protein phosphatase 2A binding"/>
    <property type="evidence" value="ECO:0007669"/>
    <property type="project" value="TreeGrafter"/>
</dbReference>
<evidence type="ECO:0000256" key="1">
    <source>
        <dbReference type="SAM" id="MobiDB-lite"/>
    </source>
</evidence>
<evidence type="ECO:0000313" key="2">
    <source>
        <dbReference type="EMBL" id="CCI43344.1"/>
    </source>
</evidence>
<name>A0A024G9K3_9STRA</name>
<sequence length="346" mass="40855">MSNTEIVCFDYAKAYRDFNGLEGSDKSNNTSYDRRMASLLEYVFQCLQQRQRESLLASNEQFHEMTNEQLYAVLLEFYLAICIPQQRIADLDRTKSMQLRIKMLQEADAFHTEFLDRMEVINLLSQKERKQQYRKMDSKQYTVDREVKIERFHRQRELENRLQQFETMYADIIASRSKLKDQELCDEYEEKEREMLLVFLELAVLKSLSEQSANNQERNMLESISAMDIPFENDVVPQKQGITVTRIASPFEMKREVIRGGVFQSGHRLPTVSLEQYAEEQLQEAKERDERQRNAPAPTRRIEQLEEDGDEDVAELVDKATLQDREWDDWKDANPRGIGNKKGSQF</sequence>
<proteinExistence type="predicted"/>
<organism evidence="2 3">
    <name type="scientific">Albugo candida</name>
    <dbReference type="NCBI Taxonomy" id="65357"/>
    <lineage>
        <taxon>Eukaryota</taxon>
        <taxon>Sar</taxon>
        <taxon>Stramenopiles</taxon>
        <taxon>Oomycota</taxon>
        <taxon>Peronosporomycetes</taxon>
        <taxon>Albuginales</taxon>
        <taxon>Albuginaceae</taxon>
        <taxon>Albugo</taxon>
    </lineage>
</organism>
<dbReference type="EMBL" id="CAIX01000047">
    <property type="protein sequence ID" value="CCI43344.1"/>
    <property type="molecule type" value="Genomic_DNA"/>
</dbReference>
<feature type="compositionally biased region" description="Acidic residues" evidence="1">
    <location>
        <begin position="305"/>
        <end position="315"/>
    </location>
</feature>
<dbReference type="OrthoDB" id="10261753at2759"/>
<feature type="compositionally biased region" description="Basic and acidic residues" evidence="1">
    <location>
        <begin position="316"/>
        <end position="334"/>
    </location>
</feature>
<dbReference type="PANTHER" id="PTHR10933">
    <property type="entry name" value="IMMUNOGLOBULIN-BINDING PROTEIN 1"/>
    <property type="match status" value="1"/>
</dbReference>
<dbReference type="Gene3D" id="1.25.40.540">
    <property type="entry name" value="TAP42-like family"/>
    <property type="match status" value="1"/>
</dbReference>
<gene>
    <name evidence="2" type="ORF">BN9_041280</name>
</gene>
<dbReference type="InParanoid" id="A0A024G9K3"/>
<feature type="region of interest" description="Disordered" evidence="1">
    <location>
        <begin position="282"/>
        <end position="346"/>
    </location>
</feature>
<comment type="caution">
    <text evidence="2">The sequence shown here is derived from an EMBL/GenBank/DDBJ whole genome shotgun (WGS) entry which is preliminary data.</text>
</comment>
<accession>A0A024G9K3</accession>
<dbReference type="STRING" id="65357.A0A024G9K3"/>